<name>A0ABR1W1P6_9PEZI</name>
<protein>
    <submittedName>
        <fullName evidence="2">Uncharacterized protein</fullName>
    </submittedName>
</protein>
<feature type="transmembrane region" description="Helical" evidence="1">
    <location>
        <begin position="293"/>
        <end position="314"/>
    </location>
</feature>
<evidence type="ECO:0000313" key="3">
    <source>
        <dbReference type="Proteomes" id="UP001446871"/>
    </source>
</evidence>
<sequence>MAPLSIVPILARQDLGVSSQIRAQWADPSDIMSLLLLVGADVVKGALAQQTGGTNWLPPPVVFSFGWVAYSVSGILAAVGDKTFLPAPELPAVVMSTEWGYQRANNSWVINRLLRDYEEYWMPGQVKTRLSQMLDEAGRRRRRRAGLCVSVFEASRGKEAGVPDRDLLWYSGYAVAALQLSIAAIPWALHGVWEEFAVTALGTALAFLTASLPHWTHERWACNKDSNKTFVVTRGNGAQHAIVIIGAGRGLDLEDLATSSEGLPGNRSTPFIYSGLAVMWCVLLITVCGIENLTWYLLAVGTIGMIHTIVVAGAPREPGVFGIHLTYRDVFAEPKVMKTLQELEKAYPGCGRSMIKTFFPGSLREDEQVWWQDARERERAAKKDASNSMMLANAPTSKIEKLSASSTLSSSTTL</sequence>
<evidence type="ECO:0000256" key="1">
    <source>
        <dbReference type="SAM" id="Phobius"/>
    </source>
</evidence>
<evidence type="ECO:0000313" key="2">
    <source>
        <dbReference type="EMBL" id="KAK8076987.1"/>
    </source>
</evidence>
<comment type="caution">
    <text evidence="2">The sequence shown here is derived from an EMBL/GenBank/DDBJ whole genome shotgun (WGS) entry which is preliminary data.</text>
</comment>
<reference evidence="2 3" key="1">
    <citation type="submission" date="2023-01" db="EMBL/GenBank/DDBJ databases">
        <title>Analysis of 21 Apiospora genomes using comparative genomics revels a genus with tremendous synthesis potential of carbohydrate active enzymes and secondary metabolites.</title>
        <authorList>
            <person name="Sorensen T."/>
        </authorList>
    </citation>
    <scope>NUCLEOTIDE SEQUENCE [LARGE SCALE GENOMIC DNA]</scope>
    <source>
        <strain evidence="2 3">CBS 83171</strain>
    </source>
</reference>
<feature type="transmembrane region" description="Helical" evidence="1">
    <location>
        <begin position="270"/>
        <end position="287"/>
    </location>
</feature>
<keyword evidence="1" id="KW-0812">Transmembrane</keyword>
<dbReference type="EMBL" id="JAQQWM010000002">
    <property type="protein sequence ID" value="KAK8076987.1"/>
    <property type="molecule type" value="Genomic_DNA"/>
</dbReference>
<proteinExistence type="predicted"/>
<keyword evidence="3" id="KW-1185">Reference proteome</keyword>
<dbReference type="Proteomes" id="UP001446871">
    <property type="component" value="Unassembled WGS sequence"/>
</dbReference>
<gene>
    <name evidence="2" type="ORF">PG996_003157</name>
</gene>
<keyword evidence="1" id="KW-1133">Transmembrane helix</keyword>
<accession>A0ABR1W1P6</accession>
<organism evidence="2 3">
    <name type="scientific">Apiospora saccharicola</name>
    <dbReference type="NCBI Taxonomy" id="335842"/>
    <lineage>
        <taxon>Eukaryota</taxon>
        <taxon>Fungi</taxon>
        <taxon>Dikarya</taxon>
        <taxon>Ascomycota</taxon>
        <taxon>Pezizomycotina</taxon>
        <taxon>Sordariomycetes</taxon>
        <taxon>Xylariomycetidae</taxon>
        <taxon>Amphisphaeriales</taxon>
        <taxon>Apiosporaceae</taxon>
        <taxon>Apiospora</taxon>
    </lineage>
</organism>
<keyword evidence="1" id="KW-0472">Membrane</keyword>